<dbReference type="EMBL" id="JAKUCV010003536">
    <property type="protein sequence ID" value="KAJ4838511.1"/>
    <property type="molecule type" value="Genomic_DNA"/>
</dbReference>
<dbReference type="Pfam" id="PF12274">
    <property type="entry name" value="DUF3615"/>
    <property type="match status" value="1"/>
</dbReference>
<organism evidence="2 3">
    <name type="scientific">Turnera subulata</name>
    <dbReference type="NCBI Taxonomy" id="218843"/>
    <lineage>
        <taxon>Eukaryota</taxon>
        <taxon>Viridiplantae</taxon>
        <taxon>Streptophyta</taxon>
        <taxon>Embryophyta</taxon>
        <taxon>Tracheophyta</taxon>
        <taxon>Spermatophyta</taxon>
        <taxon>Magnoliopsida</taxon>
        <taxon>eudicotyledons</taxon>
        <taxon>Gunneridae</taxon>
        <taxon>Pentapetalae</taxon>
        <taxon>rosids</taxon>
        <taxon>fabids</taxon>
        <taxon>Malpighiales</taxon>
        <taxon>Passifloraceae</taxon>
        <taxon>Turnera</taxon>
    </lineage>
</organism>
<reference evidence="2" key="2">
    <citation type="journal article" date="2023" name="Plants (Basel)">
        <title>Annotation of the Turnera subulata (Passifloraceae) Draft Genome Reveals the S-Locus Evolved after the Divergence of Turneroideae from Passifloroideae in a Stepwise Manner.</title>
        <authorList>
            <person name="Henning P.M."/>
            <person name="Roalson E.H."/>
            <person name="Mir W."/>
            <person name="McCubbin A.G."/>
            <person name="Shore J.S."/>
        </authorList>
    </citation>
    <scope>NUCLEOTIDE SEQUENCE</scope>
    <source>
        <strain evidence="2">F60SS</strain>
    </source>
</reference>
<dbReference type="OrthoDB" id="192183at2759"/>
<reference evidence="2" key="1">
    <citation type="submission" date="2022-02" db="EMBL/GenBank/DDBJ databases">
        <authorList>
            <person name="Henning P.M."/>
            <person name="McCubbin A.G."/>
            <person name="Shore J.S."/>
        </authorList>
    </citation>
    <scope>NUCLEOTIDE SEQUENCE</scope>
    <source>
        <strain evidence="2">F60SS</strain>
        <tissue evidence="2">Leaves</tissue>
    </source>
</reference>
<evidence type="ECO:0000313" key="3">
    <source>
        <dbReference type="Proteomes" id="UP001141552"/>
    </source>
</evidence>
<dbReference type="Proteomes" id="UP001141552">
    <property type="component" value="Unassembled WGS sequence"/>
</dbReference>
<name>A0A9Q0FVT1_9ROSI</name>
<evidence type="ECO:0000259" key="1">
    <source>
        <dbReference type="Pfam" id="PF12274"/>
    </source>
</evidence>
<proteinExistence type="predicted"/>
<dbReference type="InterPro" id="IPR022059">
    <property type="entry name" value="DUF3615"/>
</dbReference>
<accession>A0A9Q0FVT1</accession>
<sequence length="188" mass="21141">MHYRILIYHLPSLTGGHHHHPPHCYVALCVLGYEIELVEPIGGKILMFEDGWQHFNFRAKFKNPFADQSIRLFFGEIYLRKRECGPDGVTQCVGESQITQCTELQKRNTTYNGGQHFLNTTYNGVQRFLTYGACCHGCHPLDNIIGKVFSASPLPLSPLPIAGLASFHGIGKDLPLPVNTPNYSFRIV</sequence>
<comment type="caution">
    <text evidence="2">The sequence shown here is derived from an EMBL/GenBank/DDBJ whole genome shotgun (WGS) entry which is preliminary data.</text>
</comment>
<keyword evidence="3" id="KW-1185">Reference proteome</keyword>
<gene>
    <name evidence="2" type="ORF">Tsubulata_030472</name>
</gene>
<evidence type="ECO:0000313" key="2">
    <source>
        <dbReference type="EMBL" id="KAJ4838511.1"/>
    </source>
</evidence>
<dbReference type="AlphaFoldDB" id="A0A9Q0FVT1"/>
<protein>
    <recommendedName>
        <fullName evidence="1">DUF3615 domain-containing protein</fullName>
    </recommendedName>
</protein>
<feature type="domain" description="DUF3615" evidence="1">
    <location>
        <begin position="35"/>
        <end position="140"/>
    </location>
</feature>